<keyword evidence="1" id="KW-0812">Transmembrane</keyword>
<gene>
    <name evidence="2" type="ordered locus">PCC7424_1942</name>
</gene>
<accession>B7KDS1</accession>
<evidence type="ECO:0000313" key="2">
    <source>
        <dbReference type="EMBL" id="ACK70373.1"/>
    </source>
</evidence>
<keyword evidence="3" id="KW-1185">Reference proteome</keyword>
<keyword evidence="1" id="KW-1133">Transmembrane helix</keyword>
<keyword evidence="1" id="KW-0472">Membrane</keyword>
<feature type="transmembrane region" description="Helical" evidence="1">
    <location>
        <begin position="20"/>
        <end position="42"/>
    </location>
</feature>
<dbReference type="eggNOG" id="COG3779">
    <property type="taxonomic scope" value="Bacteria"/>
</dbReference>
<dbReference type="RefSeq" id="WP_012599316.1">
    <property type="nucleotide sequence ID" value="NC_011729.1"/>
</dbReference>
<organism evidence="2 3">
    <name type="scientific">Gloeothece citriformis (strain PCC 7424)</name>
    <name type="common">Cyanothece sp. (strain PCC 7424)</name>
    <dbReference type="NCBI Taxonomy" id="65393"/>
    <lineage>
        <taxon>Bacteria</taxon>
        <taxon>Bacillati</taxon>
        <taxon>Cyanobacteriota</taxon>
        <taxon>Cyanophyceae</taxon>
        <taxon>Oscillatoriophycideae</taxon>
        <taxon>Chroococcales</taxon>
        <taxon>Aphanothecaceae</taxon>
        <taxon>Gloeothece</taxon>
        <taxon>Gloeothece citriformis</taxon>
    </lineage>
</organism>
<dbReference type="Proteomes" id="UP000002384">
    <property type="component" value="Chromosome"/>
</dbReference>
<sequence length="473" mass="54985">MIQKLNILKNPQVTYTTDWWAKIVAIIALINFSLVLFNFSYLPLRSSYLKTIPAIVSIYDPVKGIQPHTEINDYLTQVDLLTEYINQQGLEGNATEQLIQNLRQKSLILINDPSFLSFHQLGILAKLKYQIQTHTHTLSANLAFNQFWNREHLAEVGVQQELDFFNRKIRPLLEITYFRAIDNQGNLIDNFGKIDLFFIIFFALEFLRKSILCSRQKPEQPIGKIMLRRWYEGFFFLPFWREFRFIPLMVKLHQSHLVNLEWFLGQLVYEPAAYLSDRISNFLMVRLINQTKTALVTGEITRALLEPKPYIKVNSVDKVDAIVNRFLRLTIYKVLPKLQPDLEALLRYSLKEAVTQSNFYQGLQTVPGIEAFPTEVIEQLADYLATGSVDIITKFYADIKGRELFDDLSQNFKKALEKELKDTINQAELQSLLSDLLEEIKINYVQRSTQDNPEAILDEAEKIRYGASLQSQN</sequence>
<reference evidence="3" key="1">
    <citation type="journal article" date="2011" name="MBio">
        <title>Novel metabolic attributes of the genus Cyanothece, comprising a group of unicellular nitrogen-fixing Cyanobacteria.</title>
        <authorList>
            <person name="Bandyopadhyay A."/>
            <person name="Elvitigala T."/>
            <person name="Welsh E."/>
            <person name="Stockel J."/>
            <person name="Liberton M."/>
            <person name="Min H."/>
            <person name="Sherman L.A."/>
            <person name="Pakrasi H.B."/>
        </authorList>
    </citation>
    <scope>NUCLEOTIDE SEQUENCE [LARGE SCALE GENOMIC DNA]</scope>
    <source>
        <strain evidence="3">PCC 7424</strain>
    </source>
</reference>
<evidence type="ECO:0000313" key="3">
    <source>
        <dbReference type="Proteomes" id="UP000002384"/>
    </source>
</evidence>
<dbReference type="OrthoDB" id="501625at2"/>
<evidence type="ECO:0000256" key="1">
    <source>
        <dbReference type="SAM" id="Phobius"/>
    </source>
</evidence>
<proteinExistence type="predicted"/>
<dbReference type="STRING" id="65393.PCC7424_1942"/>
<dbReference type="KEGG" id="cyc:PCC7424_1942"/>
<name>B7KDS1_GLOC7</name>
<protein>
    <submittedName>
        <fullName evidence="2">Uncharacterized protein</fullName>
    </submittedName>
</protein>
<dbReference type="HOGENOM" id="CLU_028584_0_0_3"/>
<dbReference type="AlphaFoldDB" id="B7KDS1"/>
<dbReference type="EMBL" id="CP001291">
    <property type="protein sequence ID" value="ACK70373.1"/>
    <property type="molecule type" value="Genomic_DNA"/>
</dbReference>